<dbReference type="Pfam" id="PF01513">
    <property type="entry name" value="NAD_kinase"/>
    <property type="match status" value="1"/>
</dbReference>
<evidence type="ECO:0000256" key="3">
    <source>
        <dbReference type="ARBA" id="ARBA00022741"/>
    </source>
</evidence>
<dbReference type="InterPro" id="IPR017437">
    <property type="entry name" value="ATP-NAD_kinase_PpnK-typ_C"/>
</dbReference>
<keyword evidence="3" id="KW-0547">Nucleotide-binding</keyword>
<proteinExistence type="predicted"/>
<dbReference type="Gene3D" id="2.60.200.30">
    <property type="entry name" value="Probable inorganic polyphosphate/atp-NAD kinase, domain 2"/>
    <property type="match status" value="1"/>
</dbReference>
<gene>
    <name evidence="8" type="ORF">B1A_17732</name>
</gene>
<protein>
    <submittedName>
        <fullName evidence="8">NAD(+)/NADH kinase</fullName>
    </submittedName>
</protein>
<reference evidence="8" key="1">
    <citation type="submission" date="2013-08" db="EMBL/GenBank/DDBJ databases">
        <authorList>
            <person name="Mendez C."/>
            <person name="Richter M."/>
            <person name="Ferrer M."/>
            <person name="Sanchez J."/>
        </authorList>
    </citation>
    <scope>NUCLEOTIDE SEQUENCE</scope>
</reference>
<dbReference type="InterPro" id="IPR002504">
    <property type="entry name" value="NADK"/>
</dbReference>
<evidence type="ECO:0000256" key="5">
    <source>
        <dbReference type="ARBA" id="ARBA00022840"/>
    </source>
</evidence>
<keyword evidence="7" id="KW-0520">NAD</keyword>
<keyword evidence="4 8" id="KW-0418">Kinase</keyword>
<evidence type="ECO:0000256" key="4">
    <source>
        <dbReference type="ARBA" id="ARBA00022777"/>
    </source>
</evidence>
<evidence type="ECO:0000256" key="6">
    <source>
        <dbReference type="ARBA" id="ARBA00022857"/>
    </source>
</evidence>
<dbReference type="GO" id="GO:0019674">
    <property type="term" value="P:NAD+ metabolic process"/>
    <property type="evidence" value="ECO:0007669"/>
    <property type="project" value="InterPro"/>
</dbReference>
<keyword evidence="5" id="KW-0067">ATP-binding</keyword>
<sequence>PRADVVVSDELREVGAGYPHVPLEGMRADLLVAIGGDGTFLYSLARTEIPLLPVNAGTEGILAELAAHRPREVDAAIERLVNGFYHVEDRMKLAAEIDHTPLPDATNDVVLHAAPVGRMARFEVVVDGEAAGRVRADGVIVSSPTGSTAYSLSSFGPIVDPGLDALVLTAIAPFRAEARALVLEPLRT</sequence>
<dbReference type="PANTHER" id="PTHR20275:SF43">
    <property type="entry name" value="BIFUNCTIONAL NADP PHOSPHATASE_NAD KINASE"/>
    <property type="match status" value="1"/>
</dbReference>
<name>T0YZ65_9ZZZZ</name>
<keyword evidence="2" id="KW-0808">Transferase</keyword>
<feature type="non-terminal residue" evidence="8">
    <location>
        <position position="188"/>
    </location>
</feature>
<keyword evidence="6" id="KW-0521">NADP</keyword>
<evidence type="ECO:0000256" key="1">
    <source>
        <dbReference type="ARBA" id="ARBA00022490"/>
    </source>
</evidence>
<accession>T0YZ65</accession>
<reference evidence="8" key="2">
    <citation type="journal article" date="2014" name="ISME J.">
        <title>Microbial stratification in low pH oxic and suboxic macroscopic growths along an acid mine drainage.</title>
        <authorList>
            <person name="Mendez-Garcia C."/>
            <person name="Mesa V."/>
            <person name="Sprenger R.R."/>
            <person name="Richter M."/>
            <person name="Diez M.S."/>
            <person name="Solano J."/>
            <person name="Bargiela R."/>
            <person name="Golyshina O.V."/>
            <person name="Manteca A."/>
            <person name="Ramos J.L."/>
            <person name="Gallego J.R."/>
            <person name="Llorente I."/>
            <person name="Martins Dos Santos V.A."/>
            <person name="Jensen O.N."/>
            <person name="Pelaez A.I."/>
            <person name="Sanchez J."/>
            <person name="Ferrer M."/>
        </authorList>
    </citation>
    <scope>NUCLEOTIDE SEQUENCE</scope>
</reference>
<dbReference type="SUPFAM" id="SSF111331">
    <property type="entry name" value="NAD kinase/diacylglycerol kinase-like"/>
    <property type="match status" value="1"/>
</dbReference>
<dbReference type="GO" id="GO:0005524">
    <property type="term" value="F:ATP binding"/>
    <property type="evidence" value="ECO:0007669"/>
    <property type="project" value="UniProtKB-KW"/>
</dbReference>
<dbReference type="GO" id="GO:0003951">
    <property type="term" value="F:NAD+ kinase activity"/>
    <property type="evidence" value="ECO:0007669"/>
    <property type="project" value="InterPro"/>
</dbReference>
<feature type="non-terminal residue" evidence="8">
    <location>
        <position position="1"/>
    </location>
</feature>
<evidence type="ECO:0000256" key="2">
    <source>
        <dbReference type="ARBA" id="ARBA00022679"/>
    </source>
</evidence>
<dbReference type="AlphaFoldDB" id="T0YZ65"/>
<dbReference type="GO" id="GO:0006741">
    <property type="term" value="P:NADP+ biosynthetic process"/>
    <property type="evidence" value="ECO:0007669"/>
    <property type="project" value="InterPro"/>
</dbReference>
<evidence type="ECO:0000313" key="8">
    <source>
        <dbReference type="EMBL" id="EQD37227.1"/>
    </source>
</evidence>
<dbReference type="Pfam" id="PF20143">
    <property type="entry name" value="NAD_kinase_C"/>
    <property type="match status" value="1"/>
</dbReference>
<keyword evidence="1" id="KW-0963">Cytoplasm</keyword>
<dbReference type="InterPro" id="IPR016064">
    <property type="entry name" value="NAD/diacylglycerol_kinase_sf"/>
</dbReference>
<dbReference type="PANTHER" id="PTHR20275">
    <property type="entry name" value="NAD KINASE"/>
    <property type="match status" value="1"/>
</dbReference>
<dbReference type="Gene3D" id="3.40.50.10330">
    <property type="entry name" value="Probable inorganic polyphosphate/atp-NAD kinase, domain 1"/>
    <property type="match status" value="1"/>
</dbReference>
<dbReference type="EMBL" id="AUZX01013050">
    <property type="protein sequence ID" value="EQD37227.1"/>
    <property type="molecule type" value="Genomic_DNA"/>
</dbReference>
<comment type="caution">
    <text evidence="8">The sequence shown here is derived from an EMBL/GenBank/DDBJ whole genome shotgun (WGS) entry which is preliminary data.</text>
</comment>
<evidence type="ECO:0000256" key="7">
    <source>
        <dbReference type="ARBA" id="ARBA00023027"/>
    </source>
</evidence>
<organism evidence="8">
    <name type="scientific">mine drainage metagenome</name>
    <dbReference type="NCBI Taxonomy" id="410659"/>
    <lineage>
        <taxon>unclassified sequences</taxon>
        <taxon>metagenomes</taxon>
        <taxon>ecological metagenomes</taxon>
    </lineage>
</organism>
<dbReference type="InterPro" id="IPR017438">
    <property type="entry name" value="ATP-NAD_kinase_N"/>
</dbReference>